<protein>
    <submittedName>
        <fullName evidence="6">AMP-binding protein</fullName>
    </submittedName>
</protein>
<feature type="domain" description="AMP-dependent synthetase/ligase" evidence="4">
    <location>
        <begin position="7"/>
        <end position="369"/>
    </location>
</feature>
<feature type="region of interest" description="Disordered" evidence="3">
    <location>
        <begin position="147"/>
        <end position="175"/>
    </location>
</feature>
<evidence type="ECO:0000313" key="7">
    <source>
        <dbReference type="Proteomes" id="UP001595947"/>
    </source>
</evidence>
<dbReference type="RefSeq" id="WP_378038531.1">
    <property type="nucleotide sequence ID" value="NZ_JBHSIV010000032.1"/>
</dbReference>
<proteinExistence type="inferred from homology"/>
<dbReference type="PANTHER" id="PTHR43201">
    <property type="entry name" value="ACYL-COA SYNTHETASE"/>
    <property type="match status" value="1"/>
</dbReference>
<feature type="compositionally biased region" description="Basic and acidic residues" evidence="3">
    <location>
        <begin position="149"/>
        <end position="158"/>
    </location>
</feature>
<dbReference type="Proteomes" id="UP001595947">
    <property type="component" value="Unassembled WGS sequence"/>
</dbReference>
<keyword evidence="7" id="KW-1185">Reference proteome</keyword>
<keyword evidence="2" id="KW-0436">Ligase</keyword>
<evidence type="ECO:0000259" key="5">
    <source>
        <dbReference type="Pfam" id="PF13193"/>
    </source>
</evidence>
<dbReference type="InterPro" id="IPR020845">
    <property type="entry name" value="AMP-binding_CS"/>
</dbReference>
<evidence type="ECO:0000313" key="6">
    <source>
        <dbReference type="EMBL" id="MFC5065196.1"/>
    </source>
</evidence>
<accession>A0ABV9YTK5</accession>
<dbReference type="InterPro" id="IPR045851">
    <property type="entry name" value="AMP-bd_C_sf"/>
</dbReference>
<comment type="caution">
    <text evidence="6">The sequence shown here is derived from an EMBL/GenBank/DDBJ whole genome shotgun (WGS) entry which is preliminary data.</text>
</comment>
<dbReference type="Gene3D" id="3.30.300.30">
    <property type="match status" value="1"/>
</dbReference>
<name>A0ABV9YTK5_9PSEU</name>
<dbReference type="InterPro" id="IPR042099">
    <property type="entry name" value="ANL_N_sf"/>
</dbReference>
<sequence>MYPGSIAREAPDRPAVVLAETGETVTYGELDGRSARLATALRAGGPGRSGLVDGDVVVILLGNDVRWGEVCWACWRSGLVLAAVNPHLTARELAPVLADAAPRVVVTTPDLAPVAAEALGAAARGVRWLLVGGATDGEDLDALVAGTPRDPDLPERAGGRLLFSSGTTGRPKPFRVPPRDVHPDDVGVRSAGLMRMLGFSAPGADDPDVLLVPGPAYHAGPLGFLQSLHQAGGTVVLMRRFDAEAALAAIEHHRVTHSQWVPTMFVRLLRLPADVRNRYDLSSHRIAVHAAAPCPPAVKQAVLDWWGPIVHEYYGASEGYGRTVIGPHGWLSHPGSVGRAVASTVHVTDDDGRALPPGEVGTVWFATPDAAEPARRPDGSADLGATPGWGAVGDLGRLDAEGFLYLTGRAGQTVITGGVNVYPREVEDLLAEHPQVDDVAVLGVPDEEFGERVAAVVVPATGAGPDLAGELVGWCRARITHVKCPREVHLVDALPRNDTGKLLHRVLRDRLAGAHAGRGEP</sequence>
<dbReference type="Pfam" id="PF00501">
    <property type="entry name" value="AMP-binding"/>
    <property type="match status" value="1"/>
</dbReference>
<dbReference type="SUPFAM" id="SSF56801">
    <property type="entry name" value="Acetyl-CoA synthetase-like"/>
    <property type="match status" value="1"/>
</dbReference>
<comment type="similarity">
    <text evidence="1">Belongs to the ATP-dependent AMP-binding enzyme family.</text>
</comment>
<dbReference type="PANTHER" id="PTHR43201:SF5">
    <property type="entry name" value="MEDIUM-CHAIN ACYL-COA LIGASE ACSF2, MITOCHONDRIAL"/>
    <property type="match status" value="1"/>
</dbReference>
<dbReference type="EMBL" id="JBHSIV010000032">
    <property type="protein sequence ID" value="MFC5065196.1"/>
    <property type="molecule type" value="Genomic_DNA"/>
</dbReference>
<evidence type="ECO:0000256" key="2">
    <source>
        <dbReference type="ARBA" id="ARBA00022598"/>
    </source>
</evidence>
<reference evidence="7" key="1">
    <citation type="journal article" date="2019" name="Int. J. Syst. Evol. Microbiol.">
        <title>The Global Catalogue of Microorganisms (GCM) 10K type strain sequencing project: providing services to taxonomists for standard genome sequencing and annotation.</title>
        <authorList>
            <consortium name="The Broad Institute Genomics Platform"/>
            <consortium name="The Broad Institute Genome Sequencing Center for Infectious Disease"/>
            <person name="Wu L."/>
            <person name="Ma J."/>
        </authorList>
    </citation>
    <scope>NUCLEOTIDE SEQUENCE [LARGE SCALE GENOMIC DNA]</scope>
    <source>
        <strain evidence="7">CGMCC 4.7093</strain>
    </source>
</reference>
<dbReference type="Gene3D" id="3.40.50.12780">
    <property type="entry name" value="N-terminal domain of ligase-like"/>
    <property type="match status" value="1"/>
</dbReference>
<organism evidence="6 7">
    <name type="scientific">Actinomycetospora atypica</name>
    <dbReference type="NCBI Taxonomy" id="1290095"/>
    <lineage>
        <taxon>Bacteria</taxon>
        <taxon>Bacillati</taxon>
        <taxon>Actinomycetota</taxon>
        <taxon>Actinomycetes</taxon>
        <taxon>Pseudonocardiales</taxon>
        <taxon>Pseudonocardiaceae</taxon>
        <taxon>Actinomycetospora</taxon>
    </lineage>
</organism>
<evidence type="ECO:0000256" key="1">
    <source>
        <dbReference type="ARBA" id="ARBA00006432"/>
    </source>
</evidence>
<evidence type="ECO:0000256" key="3">
    <source>
        <dbReference type="SAM" id="MobiDB-lite"/>
    </source>
</evidence>
<dbReference type="InterPro" id="IPR025110">
    <property type="entry name" value="AMP-bd_C"/>
</dbReference>
<dbReference type="InterPro" id="IPR000873">
    <property type="entry name" value="AMP-dep_synth/lig_dom"/>
</dbReference>
<gene>
    <name evidence="6" type="ORF">ACFPBZ_23475</name>
</gene>
<evidence type="ECO:0000259" key="4">
    <source>
        <dbReference type="Pfam" id="PF00501"/>
    </source>
</evidence>
<dbReference type="Pfam" id="PF13193">
    <property type="entry name" value="AMP-binding_C"/>
    <property type="match status" value="1"/>
</dbReference>
<feature type="domain" description="AMP-binding enzyme C-terminal" evidence="5">
    <location>
        <begin position="425"/>
        <end position="501"/>
    </location>
</feature>
<dbReference type="PROSITE" id="PS00455">
    <property type="entry name" value="AMP_BINDING"/>
    <property type="match status" value="1"/>
</dbReference>